<dbReference type="KEGG" id="bbe:BBR47_04140"/>
<dbReference type="EC" id="2.7.1.31" evidence="5"/>
<dbReference type="Gene3D" id="3.90.1510.10">
    <property type="entry name" value="Glycerate kinase, domain 2"/>
    <property type="match status" value="1"/>
</dbReference>
<evidence type="ECO:0000313" key="6">
    <source>
        <dbReference type="Proteomes" id="UP000001877"/>
    </source>
</evidence>
<dbReference type="Proteomes" id="UP000001877">
    <property type="component" value="Chromosome"/>
</dbReference>
<dbReference type="NCBIfam" id="TIGR00045">
    <property type="entry name" value="glycerate kinase"/>
    <property type="match status" value="1"/>
</dbReference>
<dbReference type="AlphaFoldDB" id="C0ZJU0"/>
<dbReference type="PANTHER" id="PTHR21599">
    <property type="entry name" value="GLYCERATE KINASE"/>
    <property type="match status" value="1"/>
</dbReference>
<evidence type="ECO:0000256" key="3">
    <source>
        <dbReference type="ARBA" id="ARBA00022777"/>
    </source>
</evidence>
<name>C0ZJU0_BREBN</name>
<keyword evidence="6" id="KW-1185">Reference proteome</keyword>
<dbReference type="PIRSF" id="PIRSF006078">
    <property type="entry name" value="GlxK"/>
    <property type="match status" value="1"/>
</dbReference>
<protein>
    <submittedName>
        <fullName evidence="5">Glycerate kinase</fullName>
        <ecNumber evidence="5">2.7.1.31</ecNumber>
    </submittedName>
</protein>
<reference evidence="5 6" key="1">
    <citation type="submission" date="2005-03" db="EMBL/GenBank/DDBJ databases">
        <title>Brevibacillus brevis strain 47, complete genome.</title>
        <authorList>
            <person name="Hosoyama A."/>
            <person name="Yamada R."/>
            <person name="Hongo Y."/>
            <person name="Terui Y."/>
            <person name="Ankai A."/>
            <person name="Masuyama W."/>
            <person name="Sekiguchi M."/>
            <person name="Takeda T."/>
            <person name="Asano K."/>
            <person name="Ohji S."/>
            <person name="Ichikawa N."/>
            <person name="Narita S."/>
            <person name="Aoki N."/>
            <person name="Miura H."/>
            <person name="Matsushita S."/>
            <person name="Sekigawa T."/>
            <person name="Yamagata H."/>
            <person name="Yoshikawa H."/>
            <person name="Udaka S."/>
            <person name="Tanikawa S."/>
            <person name="Fujita N."/>
        </authorList>
    </citation>
    <scope>NUCLEOTIDE SEQUENCE [LARGE SCALE GENOMIC DNA]</scope>
    <source>
        <strain evidence="6">47 / JCM 6285 / NBRC 100599</strain>
    </source>
</reference>
<keyword evidence="2 4" id="KW-0808">Transferase</keyword>
<dbReference type="Pfam" id="PF02595">
    <property type="entry name" value="Gly_kinase"/>
    <property type="match status" value="1"/>
</dbReference>
<dbReference type="RefSeq" id="WP_012684163.1">
    <property type="nucleotide sequence ID" value="NC_012491.1"/>
</dbReference>
<dbReference type="InterPro" id="IPR018197">
    <property type="entry name" value="Glycerate_kinase_RE-like"/>
</dbReference>
<sequence length="385" mass="40188">MKIVIAPDSFKGSLTAKQVGEAIRSGIQRALPQSELIVKPMADGGEGTIQCLVDATDGRILTATVKNPLGEDISAEFGILGDGVTCVIEMAAASGLYLISAADRDPFVTTTYGFGQLITAGLDQGCRKFILGLGGSATNDGGAGMLQALGYVLLDQNDQPLSFGGGELSRLSRIDTSQVDKRLTDCHFVIACDVTNPFVGPNGASHVFGPQKGATPEMVLQLDDYLRHFADLIEKTRGIAIHDLPGTGAAGGVAGALLAFLNGQLRSGIEIVIETTGLAEAMDKANLVITGEGQVDFQTAQGKTPCGVAQVAQRYGIPVIVLAGSIGNGIDTLYEKGVSAVVSITNKPMTLDQSMLEAASLLEQTAEQVMRIATIPLQHSVNRIF</sequence>
<dbReference type="SUPFAM" id="SSF110738">
    <property type="entry name" value="Glycerate kinase I"/>
    <property type="match status" value="1"/>
</dbReference>
<evidence type="ECO:0000256" key="1">
    <source>
        <dbReference type="ARBA" id="ARBA00006284"/>
    </source>
</evidence>
<gene>
    <name evidence="5" type="primary">glxK</name>
    <name evidence="5" type="ordered locus">BBR47_04140</name>
</gene>
<proteinExistence type="inferred from homology"/>
<comment type="similarity">
    <text evidence="1 4">Belongs to the glycerate kinase type-1 family.</text>
</comment>
<organism evidence="5 6">
    <name type="scientific">Brevibacillus brevis (strain 47 / JCM 6285 / NBRC 100599)</name>
    <dbReference type="NCBI Taxonomy" id="358681"/>
    <lineage>
        <taxon>Bacteria</taxon>
        <taxon>Bacillati</taxon>
        <taxon>Bacillota</taxon>
        <taxon>Bacilli</taxon>
        <taxon>Bacillales</taxon>
        <taxon>Paenibacillaceae</taxon>
        <taxon>Brevibacillus</taxon>
    </lineage>
</organism>
<dbReference type="GO" id="GO:0008887">
    <property type="term" value="F:glycerate kinase activity"/>
    <property type="evidence" value="ECO:0007669"/>
    <property type="project" value="UniProtKB-UniRule"/>
</dbReference>
<dbReference type="InterPro" id="IPR018193">
    <property type="entry name" value="Glyc_kinase_flavodox-like_fold"/>
</dbReference>
<evidence type="ECO:0000313" key="5">
    <source>
        <dbReference type="EMBL" id="BAH41391.1"/>
    </source>
</evidence>
<evidence type="ECO:0000256" key="2">
    <source>
        <dbReference type="ARBA" id="ARBA00022679"/>
    </source>
</evidence>
<dbReference type="InterPro" id="IPR004381">
    <property type="entry name" value="Glycerate_kinase"/>
</dbReference>
<dbReference type="HOGENOM" id="CLU_028255_0_1_9"/>
<dbReference type="STRING" id="358681.BBR47_04140"/>
<dbReference type="eggNOG" id="COG1929">
    <property type="taxonomic scope" value="Bacteria"/>
</dbReference>
<dbReference type="EMBL" id="AP008955">
    <property type="protein sequence ID" value="BAH41391.1"/>
    <property type="molecule type" value="Genomic_DNA"/>
</dbReference>
<keyword evidence="3 4" id="KW-0418">Kinase</keyword>
<dbReference type="GO" id="GO:0031388">
    <property type="term" value="P:organic acid phosphorylation"/>
    <property type="evidence" value="ECO:0007669"/>
    <property type="project" value="UniProtKB-UniRule"/>
</dbReference>
<dbReference type="Gene3D" id="3.40.50.10350">
    <property type="entry name" value="Glycerate kinase, domain 1"/>
    <property type="match status" value="1"/>
</dbReference>
<dbReference type="PANTHER" id="PTHR21599:SF0">
    <property type="entry name" value="GLYCERATE KINASE"/>
    <property type="match status" value="1"/>
</dbReference>
<accession>C0ZJU0</accession>
<dbReference type="InterPro" id="IPR036129">
    <property type="entry name" value="Glycerate_kinase_sf"/>
</dbReference>
<evidence type="ECO:0000256" key="4">
    <source>
        <dbReference type="PIRNR" id="PIRNR006078"/>
    </source>
</evidence>